<organism evidence="1 2">
    <name type="scientific">Parasutterella excrementihominis</name>
    <dbReference type="NCBI Taxonomy" id="487175"/>
    <lineage>
        <taxon>Bacteria</taxon>
        <taxon>Pseudomonadati</taxon>
        <taxon>Pseudomonadota</taxon>
        <taxon>Betaproteobacteria</taxon>
        <taxon>Burkholderiales</taxon>
        <taxon>Sutterellaceae</taxon>
        <taxon>Parasutterella</taxon>
    </lineage>
</organism>
<name>A0A6I3RZE0_9BURK</name>
<gene>
    <name evidence="1" type="ORF">GMD42_09635</name>
</gene>
<proteinExistence type="predicted"/>
<reference evidence="1 2" key="1">
    <citation type="journal article" date="2019" name="Nat. Med.">
        <title>A library of human gut bacterial isolates paired with longitudinal multiomics data enables mechanistic microbiome research.</title>
        <authorList>
            <person name="Poyet M."/>
            <person name="Groussin M."/>
            <person name="Gibbons S.M."/>
            <person name="Avila-Pacheco J."/>
            <person name="Jiang X."/>
            <person name="Kearney S.M."/>
            <person name="Perrotta A.R."/>
            <person name="Berdy B."/>
            <person name="Zhao S."/>
            <person name="Lieberman T.D."/>
            <person name="Swanson P.K."/>
            <person name="Smith M."/>
            <person name="Roesemann S."/>
            <person name="Alexander J.E."/>
            <person name="Rich S.A."/>
            <person name="Livny J."/>
            <person name="Vlamakis H."/>
            <person name="Clish C."/>
            <person name="Bullock K."/>
            <person name="Deik A."/>
            <person name="Scott J."/>
            <person name="Pierce K.A."/>
            <person name="Xavier R.J."/>
            <person name="Alm E.J."/>
        </authorList>
    </citation>
    <scope>NUCLEOTIDE SEQUENCE [LARGE SCALE GENOMIC DNA]</scope>
    <source>
        <strain evidence="1 2">BIOML-A2</strain>
    </source>
</reference>
<evidence type="ECO:0000313" key="1">
    <source>
        <dbReference type="EMBL" id="MTU43872.1"/>
    </source>
</evidence>
<sequence length="213" mass="24199">MRNKDTRGLAAEAAAIIAEGVPDWSEARRKLAEEYEITSGAQLPDDDAIESALREHYAIFDPNGHAERLLELRKAALIVMREVSDCKPLLIRGVLNGCADKYSDIYIAVECDDAKSLEIDLIDREIEIEVLPNERPGKNEPVEEIVFEAPVIRGGYFDRQHLTVWVRLKVFEDHAKIKNLIKKNPDPWQIEEETAKTANIEQLERLISLTEPE</sequence>
<dbReference type="AlphaFoldDB" id="A0A6I3RZE0"/>
<comment type="caution">
    <text evidence="1">The sequence shown here is derived from an EMBL/GenBank/DDBJ whole genome shotgun (WGS) entry which is preliminary data.</text>
</comment>
<protein>
    <submittedName>
        <fullName evidence="1">Uncharacterized protein</fullName>
    </submittedName>
</protein>
<dbReference type="Proteomes" id="UP000462362">
    <property type="component" value="Unassembled WGS sequence"/>
</dbReference>
<evidence type="ECO:0000313" key="2">
    <source>
        <dbReference type="Proteomes" id="UP000462362"/>
    </source>
</evidence>
<dbReference type="EMBL" id="WNCL01000033">
    <property type="protein sequence ID" value="MTU43872.1"/>
    <property type="molecule type" value="Genomic_DNA"/>
</dbReference>
<dbReference type="RefSeq" id="WP_155165127.1">
    <property type="nucleotide sequence ID" value="NZ_CAUABC010000017.1"/>
</dbReference>
<accession>A0A6I3RZE0</accession>